<evidence type="ECO:0000256" key="1">
    <source>
        <dbReference type="PROSITE-ProRule" id="PRU00042"/>
    </source>
</evidence>
<dbReference type="PROSITE" id="PS50157">
    <property type="entry name" value="ZINC_FINGER_C2H2_2"/>
    <property type="match status" value="1"/>
</dbReference>
<keyword evidence="1" id="KW-0863">Zinc-finger</keyword>
<feature type="compositionally biased region" description="Basic residues" evidence="2">
    <location>
        <begin position="118"/>
        <end position="132"/>
    </location>
</feature>
<dbReference type="InterPro" id="IPR013087">
    <property type="entry name" value="Znf_C2H2_type"/>
</dbReference>
<proteinExistence type="predicted"/>
<feature type="compositionally biased region" description="Basic residues" evidence="2">
    <location>
        <begin position="159"/>
        <end position="174"/>
    </location>
</feature>
<sequence length="294" mass="35410">MNNNINIISIEGITMYTCKKCDEMSKRRYNMERHFRRFHETILPGKTCCGQLKQALRSVTFVTKSDFYKHREKIHKQKKYTKGRYQNTSKTKQGIHYITVFTKSDFYKRKEKNEKENIHKKKEYTKRQKRKTSKTESSTTFFTTNDFYEEKKEKEKNHNEKKKFTKGQNRKTSKTKSSEVEQRETLIDTHMKLSETQNNNKNVRLLHENLNAPKKQFLYKWQKNSSHQLHTESRREPLINMENDTSRRIAMKRTSRKKIKRLNFLNLDKENVKVYNITDHSNEGICKGLNSIIF</sequence>
<reference evidence="4 5" key="1">
    <citation type="submission" date="2015-09" db="EMBL/GenBank/DDBJ databases">
        <title>Trachymyrmex zeteki WGS genome.</title>
        <authorList>
            <person name="Nygaard S."/>
            <person name="Hu H."/>
            <person name="Boomsma J."/>
            <person name="Zhang G."/>
        </authorList>
    </citation>
    <scope>NUCLEOTIDE SEQUENCE [LARGE SCALE GENOMIC DNA]</scope>
    <source>
        <strain evidence="4">Tzet28-1</strain>
        <tissue evidence="4">Whole body</tissue>
    </source>
</reference>
<feature type="domain" description="C2H2-type" evidence="3">
    <location>
        <begin position="16"/>
        <end position="44"/>
    </location>
</feature>
<evidence type="ECO:0000313" key="5">
    <source>
        <dbReference type="Proteomes" id="UP000075809"/>
    </source>
</evidence>
<accession>A0A151WGT5</accession>
<evidence type="ECO:0000313" key="4">
    <source>
        <dbReference type="EMBL" id="KYQ47028.1"/>
    </source>
</evidence>
<dbReference type="GO" id="GO:0008270">
    <property type="term" value="F:zinc ion binding"/>
    <property type="evidence" value="ECO:0007669"/>
    <property type="project" value="UniProtKB-KW"/>
</dbReference>
<organism evidence="4 5">
    <name type="scientific">Mycetomoellerius zeteki</name>
    <dbReference type="NCBI Taxonomy" id="64791"/>
    <lineage>
        <taxon>Eukaryota</taxon>
        <taxon>Metazoa</taxon>
        <taxon>Ecdysozoa</taxon>
        <taxon>Arthropoda</taxon>
        <taxon>Hexapoda</taxon>
        <taxon>Insecta</taxon>
        <taxon>Pterygota</taxon>
        <taxon>Neoptera</taxon>
        <taxon>Endopterygota</taxon>
        <taxon>Hymenoptera</taxon>
        <taxon>Apocrita</taxon>
        <taxon>Aculeata</taxon>
        <taxon>Formicoidea</taxon>
        <taxon>Formicidae</taxon>
        <taxon>Myrmicinae</taxon>
        <taxon>Mycetomoellerius</taxon>
    </lineage>
</organism>
<dbReference type="AlphaFoldDB" id="A0A151WGT5"/>
<dbReference type="EMBL" id="KQ983151">
    <property type="protein sequence ID" value="KYQ47028.1"/>
    <property type="molecule type" value="Genomic_DNA"/>
</dbReference>
<feature type="region of interest" description="Disordered" evidence="2">
    <location>
        <begin position="112"/>
        <end position="137"/>
    </location>
</feature>
<name>A0A151WGT5_9HYME</name>
<dbReference type="Proteomes" id="UP000075809">
    <property type="component" value="Unassembled WGS sequence"/>
</dbReference>
<keyword evidence="1" id="KW-0862">Zinc</keyword>
<keyword evidence="5" id="KW-1185">Reference proteome</keyword>
<feature type="region of interest" description="Disordered" evidence="2">
    <location>
        <begin position="150"/>
        <end position="182"/>
    </location>
</feature>
<keyword evidence="1" id="KW-0479">Metal-binding</keyword>
<evidence type="ECO:0000256" key="2">
    <source>
        <dbReference type="SAM" id="MobiDB-lite"/>
    </source>
</evidence>
<gene>
    <name evidence="4" type="ORF">ALC60_13958</name>
</gene>
<evidence type="ECO:0000259" key="3">
    <source>
        <dbReference type="PROSITE" id="PS50157"/>
    </source>
</evidence>
<protein>
    <recommendedName>
        <fullName evidence="3">C2H2-type domain-containing protein</fullName>
    </recommendedName>
</protein>